<feature type="compositionally biased region" description="Low complexity" evidence="4">
    <location>
        <begin position="56"/>
        <end position="71"/>
    </location>
</feature>
<feature type="domain" description="RED-like N-terminal" evidence="5">
    <location>
        <begin position="77"/>
        <end position="194"/>
    </location>
</feature>
<evidence type="ECO:0000256" key="1">
    <source>
        <dbReference type="ARBA" id="ARBA00004123"/>
    </source>
</evidence>
<dbReference type="Pfam" id="PF07808">
    <property type="entry name" value="RED_N"/>
    <property type="match status" value="1"/>
</dbReference>
<keyword evidence="2" id="KW-0539">Nucleus</keyword>
<dbReference type="PANTHER" id="PTHR12765">
    <property type="entry name" value="RED PROTEIN IK FACTOR CYTOKINE IK"/>
    <property type="match status" value="1"/>
</dbReference>
<feature type="compositionally biased region" description="Basic and acidic residues" evidence="4">
    <location>
        <begin position="478"/>
        <end position="489"/>
    </location>
</feature>
<feature type="region of interest" description="Disordered" evidence="4">
    <location>
        <begin position="419"/>
        <end position="534"/>
    </location>
</feature>
<gene>
    <name evidence="6" type="ORF">S7711_00941</name>
</gene>
<accession>A0A084B0P0</accession>
<evidence type="ECO:0000256" key="2">
    <source>
        <dbReference type="ARBA" id="ARBA00023242"/>
    </source>
</evidence>
<proteinExistence type="predicted"/>
<feature type="region of interest" description="Disordered" evidence="4">
    <location>
        <begin position="163"/>
        <end position="215"/>
    </location>
</feature>
<evidence type="ECO:0000256" key="3">
    <source>
        <dbReference type="SAM" id="Coils"/>
    </source>
</evidence>
<dbReference type="InterPro" id="IPR012916">
    <property type="entry name" value="RED_N"/>
</dbReference>
<evidence type="ECO:0000313" key="7">
    <source>
        <dbReference type="Proteomes" id="UP000028045"/>
    </source>
</evidence>
<evidence type="ECO:0000256" key="4">
    <source>
        <dbReference type="SAM" id="MobiDB-lite"/>
    </source>
</evidence>
<feature type="compositionally biased region" description="Low complexity" evidence="4">
    <location>
        <begin position="367"/>
        <end position="383"/>
    </location>
</feature>
<keyword evidence="7" id="KW-1185">Reference proteome</keyword>
<evidence type="ECO:0000313" key="6">
    <source>
        <dbReference type="EMBL" id="KEY71119.1"/>
    </source>
</evidence>
<dbReference type="GO" id="GO:0005634">
    <property type="term" value="C:nucleus"/>
    <property type="evidence" value="ECO:0007669"/>
    <property type="project" value="UniProtKB-SubCell"/>
</dbReference>
<feature type="compositionally biased region" description="Basic and acidic residues" evidence="4">
    <location>
        <begin position="253"/>
        <end position="265"/>
    </location>
</feature>
<evidence type="ECO:0000259" key="5">
    <source>
        <dbReference type="Pfam" id="PF07808"/>
    </source>
</evidence>
<feature type="compositionally biased region" description="Acidic residues" evidence="4">
    <location>
        <begin position="319"/>
        <end position="330"/>
    </location>
</feature>
<feature type="coiled-coil region" evidence="3">
    <location>
        <begin position="95"/>
        <end position="129"/>
    </location>
</feature>
<feature type="compositionally biased region" description="Basic residues" evidence="4">
    <location>
        <begin position="502"/>
        <end position="513"/>
    </location>
</feature>
<feature type="compositionally biased region" description="Acidic residues" evidence="4">
    <location>
        <begin position="175"/>
        <end position="192"/>
    </location>
</feature>
<feature type="region of interest" description="Disordered" evidence="4">
    <location>
        <begin position="1"/>
        <end position="91"/>
    </location>
</feature>
<dbReference type="InterPro" id="IPR039896">
    <property type="entry name" value="Red-like"/>
</dbReference>
<comment type="subcellular location">
    <subcellularLocation>
        <location evidence="1">Nucleus</location>
    </subcellularLocation>
</comment>
<protein>
    <recommendedName>
        <fullName evidence="5">RED-like N-terminal domain-containing protein</fullName>
    </recommendedName>
</protein>
<feature type="compositionally biased region" description="Basic and acidic residues" evidence="4">
    <location>
        <begin position="524"/>
        <end position="534"/>
    </location>
</feature>
<feature type="compositionally biased region" description="Basic and acidic residues" evidence="4">
    <location>
        <begin position="352"/>
        <end position="365"/>
    </location>
</feature>
<feature type="compositionally biased region" description="Polar residues" evidence="4">
    <location>
        <begin position="38"/>
        <end position="54"/>
    </location>
</feature>
<dbReference type="AlphaFoldDB" id="A0A084B0P0"/>
<dbReference type="Proteomes" id="UP000028045">
    <property type="component" value="Unassembled WGS sequence"/>
</dbReference>
<name>A0A084B0P0_STACB</name>
<feature type="compositionally biased region" description="Basic and acidic residues" evidence="4">
    <location>
        <begin position="195"/>
        <end position="204"/>
    </location>
</feature>
<dbReference type="OrthoDB" id="3366823at2759"/>
<dbReference type="EMBL" id="KL648363">
    <property type="protein sequence ID" value="KEY71119.1"/>
    <property type="molecule type" value="Genomic_DNA"/>
</dbReference>
<sequence length="534" mass="58431">MNNEQFRRLLVANAASPEGGKSRGSPSTATPRDGSALGSRQRSSIPMTPRQVGSVQADFARQLAARQQAAFPKKKFKTSAPKGSKFGSGYVDRAAVREQEASDDREQRLKALEEALKKEEIDQETYERQRAQIAGGDLESTHLVKGLDFKLLERIRKGENVYSDKSGGAAAASETVDDEVDDEEFERLEEQDVQAVKKERERKKGNLSTVSLAPGKKRTRDQILAELKASRLAAKQESALNSRFRKIGGKQEPGTRIERDSKGREVLIIIDEDGHEKRKVRKLPGGAEEEAKHVDLPMPDKNAKPLGMEVPEQYRKQEEPEDDDDVDIFDDVGHDYNPLVGLDDSGSDSEDGEKSTKEPGAKEAGEGESAGASPASKASAPKATARNYFKDARTGLISEEAARAPAASDPAIMAAIKRAAALKAAEEKRDGSGEEDADDEARALEARRKKLLQANDRDNYDIDMGFGTSRFEDEEDFEDKKVKLSKWGEEGGGQESGSKGAGSKRKRGPKKRKGDGNNASDVLRVMEQRKKSSS</sequence>
<reference evidence="6 7" key="1">
    <citation type="journal article" date="2014" name="BMC Genomics">
        <title>Comparative genome sequencing reveals chemotype-specific gene clusters in the toxigenic black mold Stachybotrys.</title>
        <authorList>
            <person name="Semeiks J."/>
            <person name="Borek D."/>
            <person name="Otwinowski Z."/>
            <person name="Grishin N.V."/>
        </authorList>
    </citation>
    <scope>NUCLEOTIDE SEQUENCE [LARGE SCALE GENOMIC DNA]</scope>
    <source>
        <strain evidence="7">CBS 109288 / IBT 7711</strain>
    </source>
</reference>
<organism evidence="6 7">
    <name type="scientific">Stachybotrys chartarum (strain CBS 109288 / IBT 7711)</name>
    <name type="common">Toxic black mold</name>
    <name type="synonym">Stilbospora chartarum</name>
    <dbReference type="NCBI Taxonomy" id="1280523"/>
    <lineage>
        <taxon>Eukaryota</taxon>
        <taxon>Fungi</taxon>
        <taxon>Dikarya</taxon>
        <taxon>Ascomycota</taxon>
        <taxon>Pezizomycotina</taxon>
        <taxon>Sordariomycetes</taxon>
        <taxon>Hypocreomycetidae</taxon>
        <taxon>Hypocreales</taxon>
        <taxon>Stachybotryaceae</taxon>
        <taxon>Stachybotrys</taxon>
    </lineage>
</organism>
<feature type="region of interest" description="Disordered" evidence="4">
    <location>
        <begin position="244"/>
        <end position="384"/>
    </location>
</feature>
<keyword evidence="3" id="KW-0175">Coiled coil</keyword>
<dbReference type="HOGENOM" id="CLU_017393_0_0_1"/>